<accession>A0A6C0FXP9</accession>
<dbReference type="InterPro" id="IPR000182">
    <property type="entry name" value="GNAT_dom"/>
</dbReference>
<dbReference type="PANTHER" id="PTHR43877">
    <property type="entry name" value="AMINOALKYLPHOSPHONATE N-ACETYLTRANSFERASE-RELATED-RELATED"/>
    <property type="match status" value="1"/>
</dbReference>
<dbReference type="GO" id="GO:0016747">
    <property type="term" value="F:acyltransferase activity, transferring groups other than amino-acyl groups"/>
    <property type="evidence" value="ECO:0007669"/>
    <property type="project" value="InterPro"/>
</dbReference>
<dbReference type="Pfam" id="PF00583">
    <property type="entry name" value="Acetyltransf_1"/>
    <property type="match status" value="1"/>
</dbReference>
<organism evidence="4 5">
    <name type="scientific">Paenibacillus lycopersici</name>
    <dbReference type="NCBI Taxonomy" id="2704462"/>
    <lineage>
        <taxon>Bacteria</taxon>
        <taxon>Bacillati</taxon>
        <taxon>Bacillota</taxon>
        <taxon>Bacilli</taxon>
        <taxon>Bacillales</taxon>
        <taxon>Paenibacillaceae</taxon>
        <taxon>Paenibacillus</taxon>
    </lineage>
</organism>
<name>A0A6C0FXP9_9BACL</name>
<evidence type="ECO:0000256" key="1">
    <source>
        <dbReference type="ARBA" id="ARBA00022679"/>
    </source>
</evidence>
<dbReference type="Gene3D" id="3.40.630.30">
    <property type="match status" value="1"/>
</dbReference>
<dbReference type="SUPFAM" id="SSF55729">
    <property type="entry name" value="Acyl-CoA N-acyltransferases (Nat)"/>
    <property type="match status" value="1"/>
</dbReference>
<dbReference type="EMBL" id="CP048209">
    <property type="protein sequence ID" value="QHT61477.1"/>
    <property type="molecule type" value="Genomic_DNA"/>
</dbReference>
<evidence type="ECO:0000313" key="4">
    <source>
        <dbReference type="EMBL" id="QHT61477.1"/>
    </source>
</evidence>
<evidence type="ECO:0000259" key="3">
    <source>
        <dbReference type="PROSITE" id="PS51186"/>
    </source>
</evidence>
<feature type="domain" description="N-acetyltransferase" evidence="3">
    <location>
        <begin position="2"/>
        <end position="163"/>
    </location>
</feature>
<protein>
    <submittedName>
        <fullName evidence="4">GNAT family N-acetyltransferase</fullName>
    </submittedName>
</protein>
<dbReference type="InterPro" id="IPR050832">
    <property type="entry name" value="Bact_Acetyltransf"/>
</dbReference>
<evidence type="ECO:0000313" key="5">
    <source>
        <dbReference type="Proteomes" id="UP000476064"/>
    </source>
</evidence>
<proteinExistence type="predicted"/>
<dbReference type="CDD" id="cd04301">
    <property type="entry name" value="NAT_SF"/>
    <property type="match status" value="1"/>
</dbReference>
<evidence type="ECO:0000256" key="2">
    <source>
        <dbReference type="ARBA" id="ARBA00023315"/>
    </source>
</evidence>
<keyword evidence="2" id="KW-0012">Acyltransferase</keyword>
<dbReference type="InterPro" id="IPR016181">
    <property type="entry name" value="Acyl_CoA_acyltransferase"/>
</dbReference>
<dbReference type="PROSITE" id="PS51186">
    <property type="entry name" value="GNAT"/>
    <property type="match status" value="1"/>
</dbReference>
<gene>
    <name evidence="4" type="ORF">GXP70_16905</name>
</gene>
<dbReference type="RefSeq" id="WP_162357916.1">
    <property type="nucleotide sequence ID" value="NZ_CP048209.1"/>
</dbReference>
<dbReference type="PANTHER" id="PTHR43877:SF2">
    <property type="entry name" value="AMINOALKYLPHOSPHONATE N-ACETYLTRANSFERASE-RELATED"/>
    <property type="match status" value="1"/>
</dbReference>
<keyword evidence="5" id="KW-1185">Reference proteome</keyword>
<reference evidence="4 5" key="1">
    <citation type="submission" date="2020-01" db="EMBL/GenBank/DDBJ databases">
        <title>Paenibacillus sp. nov., isolated from tomato rhizosphere.</title>
        <authorList>
            <person name="Weon H.-Y."/>
            <person name="Lee S.A."/>
        </authorList>
    </citation>
    <scope>NUCLEOTIDE SEQUENCE [LARGE SCALE GENOMIC DNA]</scope>
    <source>
        <strain evidence="4 5">12200R-189</strain>
    </source>
</reference>
<keyword evidence="1 4" id="KW-0808">Transferase</keyword>
<sequence>MVDIRRARPEDAEALRGLYIEAAMWIREARGFNQWREETFAGAYIEQFIGSRDVFAAVLDGKPVGCFSVEWEDEEIWGEQFHRNAGYVHRLVVSREHRGQAIGGKMLDWAAEYIGSQGKSWLRLDCMADNPPLNRYYERQGMSFKGRFDAGAWSANLYERRIEPSEPKCR</sequence>
<dbReference type="Proteomes" id="UP000476064">
    <property type="component" value="Chromosome"/>
</dbReference>
<dbReference type="AlphaFoldDB" id="A0A6C0FXP9"/>
<dbReference type="KEGG" id="plyc:GXP70_16905"/>